<keyword evidence="2" id="KW-1185">Reference proteome</keyword>
<name>A0ACB7NU58_9PEZI</name>
<evidence type="ECO:0000313" key="2">
    <source>
        <dbReference type="Proteomes" id="UP000724584"/>
    </source>
</evidence>
<gene>
    <name evidence="1" type="ORF">F5144DRAFT_634058</name>
</gene>
<evidence type="ECO:0000313" key="1">
    <source>
        <dbReference type="EMBL" id="KAH6613475.1"/>
    </source>
</evidence>
<comment type="caution">
    <text evidence="1">The sequence shown here is derived from an EMBL/GenBank/DDBJ whole genome shotgun (WGS) entry which is preliminary data.</text>
</comment>
<organism evidence="1 2">
    <name type="scientific">Chaetomium tenue</name>
    <dbReference type="NCBI Taxonomy" id="1854479"/>
    <lineage>
        <taxon>Eukaryota</taxon>
        <taxon>Fungi</taxon>
        <taxon>Dikarya</taxon>
        <taxon>Ascomycota</taxon>
        <taxon>Pezizomycotina</taxon>
        <taxon>Sordariomycetes</taxon>
        <taxon>Sordariomycetidae</taxon>
        <taxon>Sordariales</taxon>
        <taxon>Chaetomiaceae</taxon>
        <taxon>Chaetomium</taxon>
    </lineage>
</organism>
<proteinExistence type="predicted"/>
<reference evidence="1 2" key="1">
    <citation type="journal article" date="2021" name="Nat. Commun.">
        <title>Genetic determinants of endophytism in the Arabidopsis root mycobiome.</title>
        <authorList>
            <person name="Mesny F."/>
            <person name="Miyauchi S."/>
            <person name="Thiergart T."/>
            <person name="Pickel B."/>
            <person name="Atanasova L."/>
            <person name="Karlsson M."/>
            <person name="Huettel B."/>
            <person name="Barry K.W."/>
            <person name="Haridas S."/>
            <person name="Chen C."/>
            <person name="Bauer D."/>
            <person name="Andreopoulos W."/>
            <person name="Pangilinan J."/>
            <person name="LaButti K."/>
            <person name="Riley R."/>
            <person name="Lipzen A."/>
            <person name="Clum A."/>
            <person name="Drula E."/>
            <person name="Henrissat B."/>
            <person name="Kohler A."/>
            <person name="Grigoriev I.V."/>
            <person name="Martin F.M."/>
            <person name="Hacquard S."/>
        </authorList>
    </citation>
    <scope>NUCLEOTIDE SEQUENCE [LARGE SCALE GENOMIC DNA]</scope>
    <source>
        <strain evidence="1 2">MPI-SDFR-AT-0079</strain>
    </source>
</reference>
<dbReference type="EMBL" id="JAGIZQ010000008">
    <property type="protein sequence ID" value="KAH6613475.1"/>
    <property type="molecule type" value="Genomic_DNA"/>
</dbReference>
<sequence length="307" mass="33825">MARNVNTHQIPKSQLVSTWLHEIPSDLESEGEETLVTPSVYEQAYPRRQKDEILQTQRQPKRQPKPEPEPESDPELEPLTPVRAAVWAPVFTPKQPLYPTLRSPARSPTRPQPQPRQNQTPNHGHEQKNQTPQPPLSPAKPPTPATATPPTSHPLRDKIILNFATNCTLCHPPLLPSTPTPSPPLSSSQPPTCPRCIQAHAYTTRPHHSPSFLTSHLLPISEVFSFDETVAYLNQAVVARLAGVLARGGRGDRTRGVGRTWPTLDDFDFVRGLAEVRRGVFAEMGGGGGSGLGLDRFGMVRDRVGGR</sequence>
<dbReference type="Proteomes" id="UP000724584">
    <property type="component" value="Unassembled WGS sequence"/>
</dbReference>
<accession>A0ACB7NU58</accession>
<protein>
    <submittedName>
        <fullName evidence="1">Uncharacterized protein</fullName>
    </submittedName>
</protein>